<protein>
    <recommendedName>
        <fullName evidence="7">CBS domain-containing protein</fullName>
    </recommendedName>
</protein>
<dbReference type="PIRSF" id="PIRSF036990">
    <property type="entry name" value="UCP036990_CBS_BON"/>
    <property type="match status" value="1"/>
</dbReference>
<dbReference type="SUPFAM" id="SSF54631">
    <property type="entry name" value="CBS-domain pair"/>
    <property type="match status" value="1"/>
</dbReference>
<evidence type="ECO:0000259" key="3">
    <source>
        <dbReference type="PROSITE" id="PS50914"/>
    </source>
</evidence>
<dbReference type="InterPro" id="IPR000644">
    <property type="entry name" value="CBS_dom"/>
</dbReference>
<dbReference type="InterPro" id="IPR051257">
    <property type="entry name" value="Diverse_CBS-Domain"/>
</dbReference>
<comment type="caution">
    <text evidence="5">The sequence shown here is derived from an EMBL/GenBank/DDBJ whole genome shotgun (WGS) entry which is preliminary data.</text>
</comment>
<evidence type="ECO:0000313" key="6">
    <source>
        <dbReference type="Proteomes" id="UP000638353"/>
    </source>
</evidence>
<dbReference type="PROSITE" id="PS51371">
    <property type="entry name" value="CBS"/>
    <property type="match status" value="2"/>
</dbReference>
<proteinExistence type="predicted"/>
<dbReference type="Pfam" id="PF00571">
    <property type="entry name" value="CBS"/>
    <property type="match status" value="2"/>
</dbReference>
<dbReference type="EMBL" id="BMVC01000004">
    <property type="protein sequence ID" value="GHC89144.1"/>
    <property type="molecule type" value="Genomic_DNA"/>
</dbReference>
<dbReference type="InterPro" id="IPR007055">
    <property type="entry name" value="BON_dom"/>
</dbReference>
<dbReference type="PANTHER" id="PTHR43080:SF29">
    <property type="entry name" value="OS02G0818000 PROTEIN"/>
    <property type="match status" value="1"/>
</dbReference>
<sequence length="243" mass="27021">MKHSKIGSVMTSEVVTARPDTPFKEVARLLAEHRISGLPVVDADDRVVGVISETDLLFHEAEAPDRYAPPSRFRLPRLTPAARTAQHKAAARTAGELMSKPPVCVHADSTIAEAARTMARHAVERLPVVDEEDRLVGIATRRDLLQMFLRPDDSIRREVVEEVLIRALWLPSLSVKVTVTDGLVTLEGQLERLSEIPIAVHMTRQVDGVVAVVDKLTYRTDDSHLRPSEQALRGVADDWLRKL</sequence>
<name>A0A919C9S8_9ACTN</name>
<evidence type="ECO:0008006" key="7">
    <source>
        <dbReference type="Google" id="ProtNLM"/>
    </source>
</evidence>
<dbReference type="Pfam" id="PF04972">
    <property type="entry name" value="BON"/>
    <property type="match status" value="1"/>
</dbReference>
<dbReference type="SMART" id="SM00116">
    <property type="entry name" value="CBS"/>
    <property type="match status" value="2"/>
</dbReference>
<evidence type="ECO:0000256" key="1">
    <source>
        <dbReference type="ARBA" id="ARBA00023122"/>
    </source>
</evidence>
<feature type="domain" description="BON" evidence="3">
    <location>
        <begin position="152"/>
        <end position="220"/>
    </location>
</feature>
<keyword evidence="1 2" id="KW-0129">CBS domain</keyword>
<evidence type="ECO:0000256" key="2">
    <source>
        <dbReference type="PROSITE-ProRule" id="PRU00703"/>
    </source>
</evidence>
<evidence type="ECO:0000313" key="5">
    <source>
        <dbReference type="EMBL" id="GHC89144.1"/>
    </source>
</evidence>
<dbReference type="RefSeq" id="WP_189823379.1">
    <property type="nucleotide sequence ID" value="NZ_BMVC01000004.1"/>
</dbReference>
<evidence type="ECO:0000259" key="4">
    <source>
        <dbReference type="PROSITE" id="PS51371"/>
    </source>
</evidence>
<dbReference type="PANTHER" id="PTHR43080">
    <property type="entry name" value="CBS DOMAIN-CONTAINING PROTEIN CBSX3, MITOCHONDRIAL"/>
    <property type="match status" value="1"/>
</dbReference>
<reference evidence="5" key="1">
    <citation type="journal article" date="2014" name="Int. J. Syst. Evol. Microbiol.">
        <title>Complete genome sequence of Corynebacterium casei LMG S-19264T (=DSM 44701T), isolated from a smear-ripened cheese.</title>
        <authorList>
            <consortium name="US DOE Joint Genome Institute (JGI-PGF)"/>
            <person name="Walter F."/>
            <person name="Albersmeier A."/>
            <person name="Kalinowski J."/>
            <person name="Ruckert C."/>
        </authorList>
    </citation>
    <scope>NUCLEOTIDE SEQUENCE</scope>
    <source>
        <strain evidence="5">JCM 4637</strain>
    </source>
</reference>
<organism evidence="5 6">
    <name type="scientific">Streptomyces finlayi</name>
    <dbReference type="NCBI Taxonomy" id="67296"/>
    <lineage>
        <taxon>Bacteria</taxon>
        <taxon>Bacillati</taxon>
        <taxon>Actinomycetota</taxon>
        <taxon>Actinomycetes</taxon>
        <taxon>Kitasatosporales</taxon>
        <taxon>Streptomycetaceae</taxon>
        <taxon>Streptomyces</taxon>
    </lineage>
</organism>
<gene>
    <name evidence="5" type="ORF">GCM10010334_21950</name>
</gene>
<feature type="domain" description="CBS" evidence="4">
    <location>
        <begin position="10"/>
        <end position="66"/>
    </location>
</feature>
<dbReference type="Gene3D" id="3.10.580.10">
    <property type="entry name" value="CBS-domain"/>
    <property type="match status" value="1"/>
</dbReference>
<dbReference type="Proteomes" id="UP000638353">
    <property type="component" value="Unassembled WGS sequence"/>
</dbReference>
<dbReference type="AlphaFoldDB" id="A0A919C9S8"/>
<feature type="domain" description="CBS" evidence="4">
    <location>
        <begin position="98"/>
        <end position="154"/>
    </location>
</feature>
<dbReference type="PROSITE" id="PS50914">
    <property type="entry name" value="BON"/>
    <property type="match status" value="1"/>
</dbReference>
<dbReference type="InterPro" id="IPR046342">
    <property type="entry name" value="CBS_dom_sf"/>
</dbReference>
<reference evidence="5" key="2">
    <citation type="submission" date="2020-09" db="EMBL/GenBank/DDBJ databases">
        <authorList>
            <person name="Sun Q."/>
            <person name="Ohkuma M."/>
        </authorList>
    </citation>
    <scope>NUCLEOTIDE SEQUENCE</scope>
    <source>
        <strain evidence="5">JCM 4637</strain>
    </source>
</reference>
<accession>A0A919C9S8</accession>
<dbReference type="Gene3D" id="3.30.1340.30">
    <property type="match status" value="1"/>
</dbReference>
<dbReference type="CDD" id="cd04586">
    <property type="entry name" value="CBS_pair_BON_assoc"/>
    <property type="match status" value="1"/>
</dbReference>
<dbReference type="InterPro" id="IPR017080">
    <property type="entry name" value="UCP036990_CBS_BON"/>
</dbReference>